<reference evidence="2" key="2">
    <citation type="submission" date="2022-10" db="EMBL/GenBank/DDBJ databases">
        <authorList>
            <person name="Ngo T.-E."/>
        </authorList>
    </citation>
    <scope>NUCLEOTIDE SEQUENCE</scope>
    <source>
        <strain evidence="2">JHB</strain>
    </source>
</reference>
<organism evidence="2">
    <name type="scientific">Moorena producens (strain JHB)</name>
    <dbReference type="NCBI Taxonomy" id="1454205"/>
    <lineage>
        <taxon>Bacteria</taxon>
        <taxon>Bacillati</taxon>
        <taxon>Cyanobacteriota</taxon>
        <taxon>Cyanophyceae</taxon>
        <taxon>Coleofasciculales</taxon>
        <taxon>Coleofasciculaceae</taxon>
        <taxon>Moorena</taxon>
    </lineage>
</organism>
<reference evidence="2" key="1">
    <citation type="journal article" date="2017" name="Proc. Natl. Acad. Sci. U.S.A.">
        <title>Comparative genomics uncovers the prolific and distinctive metabolic potential of the cyanobacterial genus Moorea.</title>
        <authorList>
            <person name="Leao T."/>
            <person name="Castelao G."/>
            <person name="Korobeynikov A."/>
            <person name="Monroe E.A."/>
            <person name="Podell S."/>
            <person name="Glukhov E."/>
            <person name="Allen E.E."/>
            <person name="Gerwick W.H."/>
            <person name="Gerwick L."/>
        </authorList>
    </citation>
    <scope>NUCLEOTIDE SEQUENCE</scope>
    <source>
        <strain evidence="2">JHB</strain>
    </source>
</reference>
<sequence>MSIVDVKGWSAVPYSLLPIPYSLFPIPFAMVLSKPMLAKPHP</sequence>
<dbReference type="Proteomes" id="UP000176944">
    <property type="component" value="Chromosome"/>
</dbReference>
<keyword evidence="1" id="KW-1133">Transmembrane helix</keyword>
<dbReference type="EMBL" id="CP017708">
    <property type="protein sequence ID" value="WAN69358.1"/>
    <property type="molecule type" value="Genomic_DNA"/>
</dbReference>
<proteinExistence type="predicted"/>
<evidence type="ECO:0000313" key="2">
    <source>
        <dbReference type="EMBL" id="WAN69358.1"/>
    </source>
</evidence>
<feature type="transmembrane region" description="Helical" evidence="1">
    <location>
        <begin position="12"/>
        <end position="32"/>
    </location>
</feature>
<name>A0A9Q9STI3_MOOP1</name>
<protein>
    <submittedName>
        <fullName evidence="2">Uncharacterized protein</fullName>
    </submittedName>
</protein>
<gene>
    <name evidence="2" type="ORF">BJP36_44170</name>
</gene>
<dbReference type="AlphaFoldDB" id="A0A9Q9STI3"/>
<evidence type="ECO:0000256" key="1">
    <source>
        <dbReference type="SAM" id="Phobius"/>
    </source>
</evidence>
<keyword evidence="1" id="KW-0812">Transmembrane</keyword>
<accession>A0A9Q9STI3</accession>
<keyword evidence="1" id="KW-0472">Membrane</keyword>